<proteinExistence type="inferred from homology"/>
<keyword evidence="10" id="KW-1185">Reference proteome</keyword>
<dbReference type="SUPFAM" id="SSF161098">
    <property type="entry name" value="MetI-like"/>
    <property type="match status" value="1"/>
</dbReference>
<dbReference type="Gene3D" id="1.10.3720.10">
    <property type="entry name" value="MetI-like"/>
    <property type="match status" value="1"/>
</dbReference>
<dbReference type="CDD" id="cd06261">
    <property type="entry name" value="TM_PBP2"/>
    <property type="match status" value="1"/>
</dbReference>
<evidence type="ECO:0000256" key="3">
    <source>
        <dbReference type="ARBA" id="ARBA00022475"/>
    </source>
</evidence>
<dbReference type="PROSITE" id="PS50928">
    <property type="entry name" value="ABC_TM1"/>
    <property type="match status" value="1"/>
</dbReference>
<evidence type="ECO:0000259" key="8">
    <source>
        <dbReference type="PROSITE" id="PS50928"/>
    </source>
</evidence>
<dbReference type="KEGG" id="daa:AKL17_1617"/>
<dbReference type="PANTHER" id="PTHR43163">
    <property type="entry name" value="DIPEPTIDE TRANSPORT SYSTEM PERMEASE PROTEIN DPPB-RELATED"/>
    <property type="match status" value="1"/>
</dbReference>
<evidence type="ECO:0000256" key="4">
    <source>
        <dbReference type="ARBA" id="ARBA00022692"/>
    </source>
</evidence>
<evidence type="ECO:0000313" key="10">
    <source>
        <dbReference type="Proteomes" id="UP000076128"/>
    </source>
</evidence>
<dbReference type="Proteomes" id="UP000076128">
    <property type="component" value="Chromosome"/>
</dbReference>
<comment type="subcellular location">
    <subcellularLocation>
        <location evidence="1 7">Cell membrane</location>
        <topology evidence="1 7">Multi-pass membrane protein</topology>
    </subcellularLocation>
</comment>
<dbReference type="Pfam" id="PF19300">
    <property type="entry name" value="BPD_transp_1_N"/>
    <property type="match status" value="1"/>
</dbReference>
<dbReference type="AlphaFoldDB" id="A0A165SK75"/>
<keyword evidence="4 7" id="KW-0812">Transmembrane</keyword>
<evidence type="ECO:0000256" key="1">
    <source>
        <dbReference type="ARBA" id="ARBA00004651"/>
    </source>
</evidence>
<evidence type="ECO:0000256" key="2">
    <source>
        <dbReference type="ARBA" id="ARBA00022448"/>
    </source>
</evidence>
<protein>
    <submittedName>
        <fullName evidence="9">Binding-protein-dependent transport systems inner membrane component</fullName>
    </submittedName>
</protein>
<gene>
    <name evidence="9" type="ORF">AKL17_1617</name>
</gene>
<keyword evidence="2 7" id="KW-0813">Transport</keyword>
<dbReference type="STRING" id="1335048.AKL17_1617"/>
<dbReference type="EMBL" id="CP012661">
    <property type="protein sequence ID" value="AMY68869.1"/>
    <property type="molecule type" value="Genomic_DNA"/>
</dbReference>
<reference evidence="9 10" key="1">
    <citation type="submission" date="2015-09" db="EMBL/GenBank/DDBJ databases">
        <title>Complete genome sequence of Defluviimonas alba cai42t isolated from an oilfield in Xinjiang.</title>
        <authorList>
            <person name="Geng S."/>
            <person name="Pan X."/>
            <person name="Wu X."/>
        </authorList>
    </citation>
    <scope>NUCLEOTIDE SEQUENCE [LARGE SCALE GENOMIC DNA]</scope>
    <source>
        <strain evidence="10">cai42</strain>
    </source>
</reference>
<dbReference type="Pfam" id="PF00528">
    <property type="entry name" value="BPD_transp_1"/>
    <property type="match status" value="1"/>
</dbReference>
<feature type="transmembrane region" description="Helical" evidence="7">
    <location>
        <begin position="188"/>
        <end position="210"/>
    </location>
</feature>
<feature type="transmembrane region" description="Helical" evidence="7">
    <location>
        <begin position="296"/>
        <end position="318"/>
    </location>
</feature>
<evidence type="ECO:0000256" key="5">
    <source>
        <dbReference type="ARBA" id="ARBA00022989"/>
    </source>
</evidence>
<dbReference type="GO" id="GO:0005886">
    <property type="term" value="C:plasma membrane"/>
    <property type="evidence" value="ECO:0007669"/>
    <property type="project" value="UniProtKB-SubCell"/>
</dbReference>
<evidence type="ECO:0000313" key="9">
    <source>
        <dbReference type="EMBL" id="AMY68869.1"/>
    </source>
</evidence>
<name>A0A165SK75_9RHOB</name>
<comment type="similarity">
    <text evidence="7">Belongs to the binding-protein-dependent transport system permease family.</text>
</comment>
<dbReference type="InterPro" id="IPR000515">
    <property type="entry name" value="MetI-like"/>
</dbReference>
<feature type="transmembrane region" description="Helical" evidence="7">
    <location>
        <begin position="145"/>
        <end position="168"/>
    </location>
</feature>
<sequence length="325" mass="36077">MSYLKVLSGKMLQFVIVLWAVVTILFLIFRLMPGSPLAAYIDPTFTAEQERILLAEFGLDKPLWHQYFIYIGNLLQGELGQSFRYREPVAERLLILLPNTLILCFSSLIAAYAFGILAGAWLAWKRDSLSETLALPVVLATRAMPEFWVGMVLLAVFSFSLGWFPAGGTRSPGAEFTSLFDLYTSAEFLRHLALPAFTLAIFSQGLPLLLMRSNMLDVMKEDFVTMARIKGLSTWTVVIRHAARNALLPVMTSFAIAVGYQLQGNVVVESVFSWPGLGRELVQAVSVADYPLAQGAFLMIAVIVIFMNLLADLLYAVLDPRVSHA</sequence>
<dbReference type="GO" id="GO:0055085">
    <property type="term" value="P:transmembrane transport"/>
    <property type="evidence" value="ECO:0007669"/>
    <property type="project" value="InterPro"/>
</dbReference>
<dbReference type="PANTHER" id="PTHR43163:SF6">
    <property type="entry name" value="DIPEPTIDE TRANSPORT SYSTEM PERMEASE PROTEIN DPPB-RELATED"/>
    <property type="match status" value="1"/>
</dbReference>
<feature type="transmembrane region" description="Helical" evidence="7">
    <location>
        <begin position="12"/>
        <end position="32"/>
    </location>
</feature>
<organism evidence="9 10">
    <name type="scientific">Frigidibacter mobilis</name>
    <dbReference type="NCBI Taxonomy" id="1335048"/>
    <lineage>
        <taxon>Bacteria</taxon>
        <taxon>Pseudomonadati</taxon>
        <taxon>Pseudomonadota</taxon>
        <taxon>Alphaproteobacteria</taxon>
        <taxon>Rhodobacterales</taxon>
        <taxon>Paracoccaceae</taxon>
        <taxon>Frigidibacter</taxon>
    </lineage>
</organism>
<feature type="transmembrane region" description="Helical" evidence="7">
    <location>
        <begin position="246"/>
        <end position="263"/>
    </location>
</feature>
<dbReference type="OrthoDB" id="9807402at2"/>
<evidence type="ECO:0000256" key="7">
    <source>
        <dbReference type="RuleBase" id="RU363032"/>
    </source>
</evidence>
<feature type="transmembrane region" description="Helical" evidence="7">
    <location>
        <begin position="100"/>
        <end position="124"/>
    </location>
</feature>
<feature type="domain" description="ABC transmembrane type-1" evidence="8">
    <location>
        <begin position="97"/>
        <end position="311"/>
    </location>
</feature>
<keyword evidence="5 7" id="KW-1133">Transmembrane helix</keyword>
<evidence type="ECO:0000256" key="6">
    <source>
        <dbReference type="ARBA" id="ARBA00023136"/>
    </source>
</evidence>
<keyword evidence="6 7" id="KW-0472">Membrane</keyword>
<dbReference type="InterPro" id="IPR045621">
    <property type="entry name" value="BPD_transp_1_N"/>
</dbReference>
<dbReference type="RefSeq" id="WP_066812042.1">
    <property type="nucleotide sequence ID" value="NZ_CP012661.1"/>
</dbReference>
<accession>A0A165SK75</accession>
<keyword evidence="3" id="KW-1003">Cell membrane</keyword>
<dbReference type="InterPro" id="IPR035906">
    <property type="entry name" value="MetI-like_sf"/>
</dbReference>